<dbReference type="InterPro" id="IPR020850">
    <property type="entry name" value="GED_dom"/>
</dbReference>
<dbReference type="InterPro" id="IPR000375">
    <property type="entry name" value="Dynamin_stalk"/>
</dbReference>
<dbReference type="PROSITE" id="PS51718">
    <property type="entry name" value="G_DYNAMIN_2"/>
    <property type="match status" value="1"/>
</dbReference>
<dbReference type="GO" id="GO:0003924">
    <property type="term" value="F:GTPase activity"/>
    <property type="evidence" value="ECO:0007669"/>
    <property type="project" value="InterPro"/>
</dbReference>
<keyword evidence="1" id="KW-0547">Nucleotide-binding</keyword>
<evidence type="ECO:0000256" key="3">
    <source>
        <dbReference type="SAM" id="MobiDB-lite"/>
    </source>
</evidence>
<keyword evidence="2" id="KW-0342">GTP-binding</keyword>
<dbReference type="CDD" id="cd08771">
    <property type="entry name" value="DLP_1"/>
    <property type="match status" value="1"/>
</dbReference>
<organism evidence="6 7">
    <name type="scientific">Laccaria amethystina LaAM-08-1</name>
    <dbReference type="NCBI Taxonomy" id="1095629"/>
    <lineage>
        <taxon>Eukaryota</taxon>
        <taxon>Fungi</taxon>
        <taxon>Dikarya</taxon>
        <taxon>Basidiomycota</taxon>
        <taxon>Agaricomycotina</taxon>
        <taxon>Agaricomycetes</taxon>
        <taxon>Agaricomycetidae</taxon>
        <taxon>Agaricales</taxon>
        <taxon>Agaricineae</taxon>
        <taxon>Hydnangiaceae</taxon>
        <taxon>Laccaria</taxon>
    </lineage>
</organism>
<dbReference type="STRING" id="1095629.A0A0C9XLT4"/>
<dbReference type="InterPro" id="IPR027417">
    <property type="entry name" value="P-loop_NTPase"/>
</dbReference>
<dbReference type="SUPFAM" id="SSF52540">
    <property type="entry name" value="P-loop containing nucleoside triphosphate hydrolases"/>
    <property type="match status" value="1"/>
</dbReference>
<dbReference type="Pfam" id="PF00350">
    <property type="entry name" value="Dynamin_N"/>
    <property type="match status" value="1"/>
</dbReference>
<feature type="domain" description="GED" evidence="4">
    <location>
        <begin position="702"/>
        <end position="795"/>
    </location>
</feature>
<protein>
    <recommendedName>
        <fullName evidence="8">Dynamin GTPase</fullName>
    </recommendedName>
</protein>
<dbReference type="GO" id="GO:0005874">
    <property type="term" value="C:microtubule"/>
    <property type="evidence" value="ECO:0007669"/>
    <property type="project" value="TreeGrafter"/>
</dbReference>
<dbReference type="Gene3D" id="1.20.120.1240">
    <property type="entry name" value="Dynamin, middle domain"/>
    <property type="match status" value="1"/>
</dbReference>
<dbReference type="AlphaFoldDB" id="A0A0C9XLT4"/>
<dbReference type="GO" id="GO:0016020">
    <property type="term" value="C:membrane"/>
    <property type="evidence" value="ECO:0007669"/>
    <property type="project" value="TreeGrafter"/>
</dbReference>
<dbReference type="InterPro" id="IPR045063">
    <property type="entry name" value="Dynamin_N"/>
</dbReference>
<proteinExistence type="predicted"/>
<name>A0A0C9XLT4_9AGAR</name>
<feature type="region of interest" description="Disordered" evidence="3">
    <location>
        <begin position="464"/>
        <end position="484"/>
    </location>
</feature>
<reference evidence="6 7" key="1">
    <citation type="submission" date="2014-04" db="EMBL/GenBank/DDBJ databases">
        <authorList>
            <consortium name="DOE Joint Genome Institute"/>
            <person name="Kuo A."/>
            <person name="Kohler A."/>
            <person name="Nagy L.G."/>
            <person name="Floudas D."/>
            <person name="Copeland A."/>
            <person name="Barry K.W."/>
            <person name="Cichocki N."/>
            <person name="Veneault-Fourrey C."/>
            <person name="LaButti K."/>
            <person name="Lindquist E.A."/>
            <person name="Lipzen A."/>
            <person name="Lundell T."/>
            <person name="Morin E."/>
            <person name="Murat C."/>
            <person name="Sun H."/>
            <person name="Tunlid A."/>
            <person name="Henrissat B."/>
            <person name="Grigoriev I.V."/>
            <person name="Hibbett D.S."/>
            <person name="Martin F."/>
            <person name="Nordberg H.P."/>
            <person name="Cantor M.N."/>
            <person name="Hua S.X."/>
        </authorList>
    </citation>
    <scope>NUCLEOTIDE SEQUENCE [LARGE SCALE GENOMIC DNA]</scope>
    <source>
        <strain evidence="6 7">LaAM-08-1</strain>
    </source>
</reference>
<dbReference type="GO" id="GO:0005737">
    <property type="term" value="C:cytoplasm"/>
    <property type="evidence" value="ECO:0007669"/>
    <property type="project" value="TreeGrafter"/>
</dbReference>
<dbReference type="EMBL" id="KN838592">
    <property type="protein sequence ID" value="KIK02499.1"/>
    <property type="molecule type" value="Genomic_DNA"/>
</dbReference>
<evidence type="ECO:0000313" key="6">
    <source>
        <dbReference type="EMBL" id="KIK02499.1"/>
    </source>
</evidence>
<reference evidence="7" key="2">
    <citation type="submission" date="2015-01" db="EMBL/GenBank/DDBJ databases">
        <title>Evolutionary Origins and Diversification of the Mycorrhizal Mutualists.</title>
        <authorList>
            <consortium name="DOE Joint Genome Institute"/>
            <consortium name="Mycorrhizal Genomics Consortium"/>
            <person name="Kohler A."/>
            <person name="Kuo A."/>
            <person name="Nagy L.G."/>
            <person name="Floudas D."/>
            <person name="Copeland A."/>
            <person name="Barry K.W."/>
            <person name="Cichocki N."/>
            <person name="Veneault-Fourrey C."/>
            <person name="LaButti K."/>
            <person name="Lindquist E.A."/>
            <person name="Lipzen A."/>
            <person name="Lundell T."/>
            <person name="Morin E."/>
            <person name="Murat C."/>
            <person name="Riley R."/>
            <person name="Ohm R."/>
            <person name="Sun H."/>
            <person name="Tunlid A."/>
            <person name="Henrissat B."/>
            <person name="Grigoriev I.V."/>
            <person name="Hibbett D.S."/>
            <person name="Martin F."/>
        </authorList>
    </citation>
    <scope>NUCLEOTIDE SEQUENCE [LARGE SCALE GENOMIC DNA]</scope>
    <source>
        <strain evidence="7">LaAM-08-1</strain>
    </source>
</reference>
<dbReference type="PRINTS" id="PR00195">
    <property type="entry name" value="DYNAMIN"/>
</dbReference>
<evidence type="ECO:0000256" key="1">
    <source>
        <dbReference type="ARBA" id="ARBA00022741"/>
    </source>
</evidence>
<dbReference type="InterPro" id="IPR001401">
    <property type="entry name" value="Dynamin_GTPase"/>
</dbReference>
<dbReference type="InterPro" id="IPR003130">
    <property type="entry name" value="GED"/>
</dbReference>
<dbReference type="Pfam" id="PF01031">
    <property type="entry name" value="Dynamin_M"/>
    <property type="match status" value="2"/>
</dbReference>
<gene>
    <name evidence="6" type="ORF">K443DRAFT_131832</name>
</gene>
<dbReference type="SMART" id="SM00053">
    <property type="entry name" value="DYNc"/>
    <property type="match status" value="1"/>
</dbReference>
<evidence type="ECO:0000256" key="2">
    <source>
        <dbReference type="ARBA" id="ARBA00023134"/>
    </source>
</evidence>
<dbReference type="HOGENOM" id="CLU_008964_4_1_1"/>
<sequence>MSDSSFSDSDIAAFMSPIATDDNAANGAGVGLSNPELSHGRRQMLDLVNRLHSTGVQVDIDLPQIAVIGSQSAGKSSLIESISGITLPRAAGTCTRCPTECRLSRSDNSWQCIVSLRFITDEKGQPLGQALNEPFGAIITNKADVEGRIRRAQRAILNPKKPRKHFLDGEDEDGLDSELSFSNNCVSLQISGPDVADLSFCDLPGLIASVSSTRGSANDISLVEGLVTSYIKKPSCIILLTVACETDFENQGAHRLAKQHDPEGRRTIGVLTKPDRIPTGEEANWLPFIRNEKETLENNWYCVKQPSSSDIKKKMTWFEARQREDEYFSMTAPWSELDTVYQKYLRTSNLVERLSSILSDLISKRLPQIQDELEKSIFNARQAVSALPKEPSNDPLNEIVTMLHVFTNDISKHVEGIPDEDGLLQSVRPAQERFRLQIRKTAPNFRPYERKYAGRRHMSKVKFLTNEEGHEEVEGSESDENDLEEQDFPGELVVSRQQRQGPGEIICIDEVLEMAQHSRTRELPGNYPFVVQQSFIGKTIQKWHIPSQILVKTVHALVMEHCKRLVTKHFSHFGQGTLEQRVKTIIQKHVNECLQCAEERIEWLLKLEDRPFSLNTHYLADYKDKFYSYYKGARERDEKSDLMKLINNYRPSSNMMESTASSREPTPKGLAKVLTGLAEMGMVGIKPDDIPKLLPPDRMEPAIHIMSDVRAYFQVAYKRFADNIPLAVDFELVRGVERDLLKTLYTSLGVNGPDGHRICKELAQESSHISDRRADLKKKLERLEFASSELMRIGV</sequence>
<keyword evidence="7" id="KW-1185">Reference proteome</keyword>
<dbReference type="GO" id="GO:0005525">
    <property type="term" value="F:GTP binding"/>
    <property type="evidence" value="ECO:0007669"/>
    <property type="project" value="InterPro"/>
</dbReference>
<dbReference type="InterPro" id="IPR022812">
    <property type="entry name" value="Dynamin"/>
</dbReference>
<evidence type="ECO:0000259" key="5">
    <source>
        <dbReference type="PROSITE" id="PS51718"/>
    </source>
</evidence>
<evidence type="ECO:0008006" key="8">
    <source>
        <dbReference type="Google" id="ProtNLM"/>
    </source>
</evidence>
<feature type="domain" description="Dynamin-type G" evidence="5">
    <location>
        <begin position="59"/>
        <end position="367"/>
    </location>
</feature>
<evidence type="ECO:0000259" key="4">
    <source>
        <dbReference type="PROSITE" id="PS51388"/>
    </source>
</evidence>
<dbReference type="PANTHER" id="PTHR11566">
    <property type="entry name" value="DYNAMIN"/>
    <property type="match status" value="1"/>
</dbReference>
<dbReference type="Pfam" id="PF02212">
    <property type="entry name" value="GED"/>
    <property type="match status" value="1"/>
</dbReference>
<dbReference type="Gene3D" id="3.40.50.300">
    <property type="entry name" value="P-loop containing nucleotide triphosphate hydrolases"/>
    <property type="match status" value="1"/>
</dbReference>
<evidence type="ECO:0000313" key="7">
    <source>
        <dbReference type="Proteomes" id="UP000054477"/>
    </source>
</evidence>
<dbReference type="OrthoDB" id="5061070at2759"/>
<dbReference type="GO" id="GO:0008017">
    <property type="term" value="F:microtubule binding"/>
    <property type="evidence" value="ECO:0007669"/>
    <property type="project" value="TreeGrafter"/>
</dbReference>
<dbReference type="Proteomes" id="UP000054477">
    <property type="component" value="Unassembled WGS sequence"/>
</dbReference>
<accession>A0A0C9XLT4</accession>
<dbReference type="InterPro" id="IPR030381">
    <property type="entry name" value="G_DYNAMIN_dom"/>
</dbReference>
<feature type="compositionally biased region" description="Acidic residues" evidence="3">
    <location>
        <begin position="469"/>
        <end position="484"/>
    </location>
</feature>
<dbReference type="PROSITE" id="PS51388">
    <property type="entry name" value="GED"/>
    <property type="match status" value="1"/>
</dbReference>